<protein>
    <submittedName>
        <fullName evidence="1">Uncharacterized protein</fullName>
    </submittedName>
</protein>
<accession>A0ACC3YP92</accession>
<reference evidence="1 2" key="1">
    <citation type="journal article" date="2020" name="Phytopathology">
        <title>Genome Sequence Resources of Colletotrichum truncatum, C. plurivorum, C. musicola, and C. sojae: Four Species Pathogenic to Soybean (Glycine max).</title>
        <authorList>
            <person name="Rogerio F."/>
            <person name="Boufleur T.R."/>
            <person name="Ciampi-Guillardi M."/>
            <person name="Sukno S.A."/>
            <person name="Thon M.R."/>
            <person name="Massola Junior N.S."/>
            <person name="Baroncelli R."/>
        </authorList>
    </citation>
    <scope>NUCLEOTIDE SEQUENCE [LARGE SCALE GENOMIC DNA]</scope>
    <source>
        <strain evidence="1 2">CMES1059</strain>
    </source>
</reference>
<dbReference type="EMBL" id="VUJX02000007">
    <property type="protein sequence ID" value="KAL0933738.1"/>
    <property type="molecule type" value="Genomic_DNA"/>
</dbReference>
<keyword evidence="2" id="KW-1185">Reference proteome</keyword>
<organism evidence="1 2">
    <name type="scientific">Colletotrichum truncatum</name>
    <name type="common">Anthracnose fungus</name>
    <name type="synonym">Colletotrichum capsici</name>
    <dbReference type="NCBI Taxonomy" id="5467"/>
    <lineage>
        <taxon>Eukaryota</taxon>
        <taxon>Fungi</taxon>
        <taxon>Dikarya</taxon>
        <taxon>Ascomycota</taxon>
        <taxon>Pezizomycotina</taxon>
        <taxon>Sordariomycetes</taxon>
        <taxon>Hypocreomycetidae</taxon>
        <taxon>Glomerellales</taxon>
        <taxon>Glomerellaceae</taxon>
        <taxon>Colletotrichum</taxon>
        <taxon>Colletotrichum truncatum species complex</taxon>
    </lineage>
</organism>
<evidence type="ECO:0000313" key="1">
    <source>
        <dbReference type="EMBL" id="KAL0933738.1"/>
    </source>
</evidence>
<comment type="caution">
    <text evidence="1">The sequence shown here is derived from an EMBL/GenBank/DDBJ whole genome shotgun (WGS) entry which is preliminary data.</text>
</comment>
<name>A0ACC3YP92_COLTU</name>
<sequence length="619" mass="69116">MRDHPSSPRQGSPGPQGPRRLSDELGDFMSSTDDDYEDDDYSANGGLETPMSSRKSSQSDGFFEEDDEEEEEEEFPPFKPPPITTTTTIITERKVARIDYATDYDTDSRPMTATSPPPFRRSSTCPVITPDFLSSAADEVVRIMPEQADFMKRMVEGWREIQRRSSVSVMAAAPSPLSLSASPSGPGGTTTTTTKRPHTAPSPMFPPAMNFSSFPRTVPEALEEEQPASSTESEASFIVAPVPRPERVESTIDELRVFAKQSAEAAIAASPGSWEEQDAKFAVVERCIDTIGRVYDRKPERGRRRRKLGMKCVGALVKICEMFASEGPDGGSYRFESNFSLDETEREEEDNGSGSGSEIETDGGESEPEDYADDEAEYELEEKSAGLVARAWRRKGRRDLKPIESGFFLGGDLSNVETDKKSMPLPPPPPSPTKDPFDERRHTDLVEQARAELDTLFAAAAEADTPFEERHSRVVYAVEAYLGRLSEMEASHDREFKWHAELKAFHVAMGSRNMLGSEPGTAMALVASLFFCFTPIATVLWYVTEPTTTWMLWRILIPIGCYFLLLAGFYIDQKEARDALYEEHLPVEAREMRGRHKREKELLQAAHERAVQKVYSPDS</sequence>
<evidence type="ECO:0000313" key="2">
    <source>
        <dbReference type="Proteomes" id="UP000805649"/>
    </source>
</evidence>
<dbReference type="Proteomes" id="UP000805649">
    <property type="component" value="Unassembled WGS sequence"/>
</dbReference>
<gene>
    <name evidence="1" type="ORF">CTRU02_210537</name>
</gene>
<proteinExistence type="predicted"/>